<feature type="region of interest" description="Disordered" evidence="1">
    <location>
        <begin position="17"/>
        <end position="143"/>
    </location>
</feature>
<reference evidence="2" key="1">
    <citation type="journal article" date="2004" name="Nature">
        <title>Genome duplication in the teleost fish Tetraodon nigroviridis reveals the early vertebrate proto-karyotype.</title>
        <authorList>
            <person name="Jaillon O."/>
            <person name="Aury J.-M."/>
            <person name="Brunet F."/>
            <person name="Petit J.-L."/>
            <person name="Stange-Thomann N."/>
            <person name="Mauceli E."/>
            <person name="Bouneau L."/>
            <person name="Fischer C."/>
            <person name="Ozouf-Costaz C."/>
            <person name="Bernot A."/>
            <person name="Nicaud S."/>
            <person name="Jaffe D."/>
            <person name="Fisher S."/>
            <person name="Lutfalla G."/>
            <person name="Dossat C."/>
            <person name="Segurens B."/>
            <person name="Dasilva C."/>
            <person name="Salanoubat M."/>
            <person name="Levy M."/>
            <person name="Boudet N."/>
            <person name="Castellano S."/>
            <person name="Anthouard V."/>
            <person name="Jubin C."/>
            <person name="Castelli V."/>
            <person name="Katinka M."/>
            <person name="Vacherie B."/>
            <person name="Biemont C."/>
            <person name="Skalli Z."/>
            <person name="Cattolico L."/>
            <person name="Poulain J."/>
            <person name="De Berardinis V."/>
            <person name="Cruaud C."/>
            <person name="Duprat S."/>
            <person name="Brottier P."/>
            <person name="Coutanceau J.-P."/>
            <person name="Gouzy J."/>
            <person name="Parra G."/>
            <person name="Lardier G."/>
            <person name="Chapple C."/>
            <person name="McKernan K.J."/>
            <person name="McEwan P."/>
            <person name="Bosak S."/>
            <person name="Kellis M."/>
            <person name="Volff J.-N."/>
            <person name="Guigo R."/>
            <person name="Zody M.C."/>
            <person name="Mesirov J."/>
            <person name="Lindblad-Toh K."/>
            <person name="Birren B."/>
            <person name="Nusbaum C."/>
            <person name="Kahn D."/>
            <person name="Robinson-Rechavi M."/>
            <person name="Laudet V."/>
            <person name="Schachter V."/>
            <person name="Quetier F."/>
            <person name="Saurin W."/>
            <person name="Scarpelli C."/>
            <person name="Wincker P."/>
            <person name="Lander E.S."/>
            <person name="Weissenbach J."/>
            <person name="Roest Crollius H."/>
        </authorList>
    </citation>
    <scope>NUCLEOTIDE SEQUENCE [LARGE SCALE GENOMIC DNA]</scope>
</reference>
<dbReference type="AlphaFoldDB" id="Q4TD90"/>
<reference evidence="2" key="2">
    <citation type="submission" date="2004-02" db="EMBL/GenBank/DDBJ databases">
        <authorList>
            <consortium name="Genoscope"/>
            <consortium name="Whitehead Institute Centre for Genome Research"/>
        </authorList>
    </citation>
    <scope>NUCLEOTIDE SEQUENCE</scope>
</reference>
<proteinExistence type="predicted"/>
<evidence type="ECO:0000256" key="1">
    <source>
        <dbReference type="SAM" id="MobiDB-lite"/>
    </source>
</evidence>
<feature type="compositionally biased region" description="Polar residues" evidence="1">
    <location>
        <begin position="27"/>
        <end position="43"/>
    </location>
</feature>
<dbReference type="KEGG" id="tng:GSTEN00002922G001"/>
<name>Q4TD90_TETNG</name>
<gene>
    <name evidence="2" type="ORF">GSTENG00002922001</name>
</gene>
<accession>Q4TD90</accession>
<organism evidence="2">
    <name type="scientific">Tetraodon nigroviridis</name>
    <name type="common">Spotted green pufferfish</name>
    <name type="synonym">Chelonodon nigroviridis</name>
    <dbReference type="NCBI Taxonomy" id="99883"/>
    <lineage>
        <taxon>Eukaryota</taxon>
        <taxon>Metazoa</taxon>
        <taxon>Chordata</taxon>
        <taxon>Craniata</taxon>
        <taxon>Vertebrata</taxon>
        <taxon>Euteleostomi</taxon>
        <taxon>Actinopterygii</taxon>
        <taxon>Neopterygii</taxon>
        <taxon>Teleostei</taxon>
        <taxon>Neoteleostei</taxon>
        <taxon>Acanthomorphata</taxon>
        <taxon>Eupercaria</taxon>
        <taxon>Tetraodontiformes</taxon>
        <taxon>Tetradontoidea</taxon>
        <taxon>Tetraodontidae</taxon>
        <taxon>Tetraodon</taxon>
    </lineage>
</organism>
<protein>
    <submittedName>
        <fullName evidence="2">Chromosome undetermined SCAF6422, whole genome shotgun sequence</fullName>
    </submittedName>
</protein>
<dbReference type="EMBL" id="CAAE01006422">
    <property type="protein sequence ID" value="CAF89142.1"/>
    <property type="molecule type" value="Genomic_DNA"/>
</dbReference>
<evidence type="ECO:0000313" key="2">
    <source>
        <dbReference type="EMBL" id="CAF89142.1"/>
    </source>
</evidence>
<sequence>SANPKETTLACTCACSPSRMLLPPTSPSKSDLLQRSQATSAVRTGTRGRRPASTVSLRAIPTLPGPAPPRQRPLQGNRQLERPFLHQQQGQPHRAPHLQPGHRSGSGRVPVQRHQHVRQPRGEVGAEGPQPPGPPVAAPRGSG</sequence>
<feature type="non-terminal residue" evidence="2">
    <location>
        <position position="1"/>
    </location>
</feature>